<proteinExistence type="predicted"/>
<keyword evidence="2 5" id="KW-0812">Transmembrane</keyword>
<evidence type="ECO:0000256" key="1">
    <source>
        <dbReference type="ARBA" id="ARBA00004141"/>
    </source>
</evidence>
<dbReference type="Pfam" id="PF13564">
    <property type="entry name" value="DoxX_2"/>
    <property type="match status" value="1"/>
</dbReference>
<protein>
    <recommendedName>
        <fullName evidence="8">DoxX</fullName>
    </recommendedName>
</protein>
<feature type="transmembrane region" description="Helical" evidence="5">
    <location>
        <begin position="6"/>
        <end position="24"/>
    </location>
</feature>
<evidence type="ECO:0000256" key="4">
    <source>
        <dbReference type="ARBA" id="ARBA00023136"/>
    </source>
</evidence>
<evidence type="ECO:0000313" key="7">
    <source>
        <dbReference type="Proteomes" id="UP000000753"/>
    </source>
</evidence>
<sequence length="116" mass="13106">MKEIIIAVLVTFFMFASSIKLLGWQKLIFETQLKFFKKYGLNRQVMFVVGLIELSGAILLSVFLAIATPIWTLWLGAVLIVVTSLGAIFFHLRFDRWQDGIPAMVTLLLSLTVLLS</sequence>
<dbReference type="HOGENOM" id="CLU_2025791_0_0_6"/>
<feature type="transmembrane region" description="Helical" evidence="5">
    <location>
        <begin position="45"/>
        <end position="67"/>
    </location>
</feature>
<keyword evidence="3 5" id="KW-1133">Transmembrane helix</keyword>
<evidence type="ECO:0008006" key="8">
    <source>
        <dbReference type="Google" id="ProtNLM"/>
    </source>
</evidence>
<name>B8CT88_SHEPW</name>
<comment type="subcellular location">
    <subcellularLocation>
        <location evidence="1">Membrane</location>
        <topology evidence="1">Multi-pass membrane protein</topology>
    </subcellularLocation>
</comment>
<dbReference type="Proteomes" id="UP000000753">
    <property type="component" value="Chromosome"/>
</dbReference>
<dbReference type="OrthoDB" id="5879006at2"/>
<gene>
    <name evidence="6" type="ordered locus">swp_4350</name>
</gene>
<evidence type="ECO:0000256" key="2">
    <source>
        <dbReference type="ARBA" id="ARBA00022692"/>
    </source>
</evidence>
<evidence type="ECO:0000256" key="3">
    <source>
        <dbReference type="ARBA" id="ARBA00022989"/>
    </source>
</evidence>
<evidence type="ECO:0000256" key="5">
    <source>
        <dbReference type="SAM" id="Phobius"/>
    </source>
</evidence>
<keyword evidence="7" id="KW-1185">Reference proteome</keyword>
<feature type="transmembrane region" description="Helical" evidence="5">
    <location>
        <begin position="73"/>
        <end position="92"/>
    </location>
</feature>
<evidence type="ECO:0000313" key="6">
    <source>
        <dbReference type="EMBL" id="ACJ30997.1"/>
    </source>
</evidence>
<dbReference type="AlphaFoldDB" id="B8CT88"/>
<keyword evidence="4 5" id="KW-0472">Membrane</keyword>
<organism evidence="6 7">
    <name type="scientific">Shewanella piezotolerans (strain WP3 / JCM 13877)</name>
    <dbReference type="NCBI Taxonomy" id="225849"/>
    <lineage>
        <taxon>Bacteria</taxon>
        <taxon>Pseudomonadati</taxon>
        <taxon>Pseudomonadota</taxon>
        <taxon>Gammaproteobacteria</taxon>
        <taxon>Alteromonadales</taxon>
        <taxon>Shewanellaceae</taxon>
        <taxon>Shewanella</taxon>
    </lineage>
</organism>
<dbReference type="eggNOG" id="ENOG503352B">
    <property type="taxonomic scope" value="Bacteria"/>
</dbReference>
<dbReference type="InterPro" id="IPR032808">
    <property type="entry name" value="DoxX"/>
</dbReference>
<dbReference type="RefSeq" id="WP_020914332.1">
    <property type="nucleotide sequence ID" value="NC_011566.1"/>
</dbReference>
<dbReference type="KEGG" id="swp:swp_4350"/>
<reference evidence="6 7" key="1">
    <citation type="journal article" date="2008" name="PLoS ONE">
        <title>Environmental adaptation: genomic analysis of the piezotolerant and psychrotolerant deep-sea iron reducing bacterium Shewanella piezotolerans WP3.</title>
        <authorList>
            <person name="Wang F."/>
            <person name="Wang J."/>
            <person name="Jian H."/>
            <person name="Zhang B."/>
            <person name="Li S."/>
            <person name="Wang F."/>
            <person name="Zeng X."/>
            <person name="Gao L."/>
            <person name="Bartlett D.H."/>
            <person name="Yu J."/>
            <person name="Hu S."/>
            <person name="Xiao X."/>
        </authorList>
    </citation>
    <scope>NUCLEOTIDE SEQUENCE [LARGE SCALE GENOMIC DNA]</scope>
    <source>
        <strain evidence="7">WP3 / JCM 13877</strain>
    </source>
</reference>
<accession>B8CT88</accession>
<dbReference type="GO" id="GO:0016020">
    <property type="term" value="C:membrane"/>
    <property type="evidence" value="ECO:0007669"/>
    <property type="project" value="UniProtKB-SubCell"/>
</dbReference>
<dbReference type="EMBL" id="CP000472">
    <property type="protein sequence ID" value="ACJ30997.1"/>
    <property type="molecule type" value="Genomic_DNA"/>
</dbReference>